<feature type="region of interest" description="Disordered" evidence="1">
    <location>
        <begin position="11"/>
        <end position="108"/>
    </location>
</feature>
<reference evidence="2" key="1">
    <citation type="submission" date="2025-08" db="UniProtKB">
        <authorList>
            <consortium name="Ensembl"/>
        </authorList>
    </citation>
    <scope>IDENTIFICATION</scope>
</reference>
<proteinExistence type="predicted"/>
<sequence length="124" mass="12801">YLLNYSIQIHLREQDVPGSSGEGQRPGVEDVPGSSGEGRRPGVEDVPGSSGEGQRPEVEDVPGSSGEGQRPGVEDVPGSSGEGQRPGVEDGTLAPEVPAVGQGGGGSDMLKVCLLSWYFSYSME</sequence>
<accession>A0A673YPS8</accession>
<evidence type="ECO:0000256" key="1">
    <source>
        <dbReference type="SAM" id="MobiDB-lite"/>
    </source>
</evidence>
<dbReference type="GeneTree" id="ENSGT01120000275734"/>
<protein>
    <submittedName>
        <fullName evidence="2">Uncharacterized protein</fullName>
    </submittedName>
</protein>
<evidence type="ECO:0000313" key="3">
    <source>
        <dbReference type="Proteomes" id="UP000472277"/>
    </source>
</evidence>
<organism evidence="2 3">
    <name type="scientific">Salmo trutta</name>
    <name type="common">Brown trout</name>
    <dbReference type="NCBI Taxonomy" id="8032"/>
    <lineage>
        <taxon>Eukaryota</taxon>
        <taxon>Metazoa</taxon>
        <taxon>Chordata</taxon>
        <taxon>Craniata</taxon>
        <taxon>Vertebrata</taxon>
        <taxon>Euteleostomi</taxon>
        <taxon>Actinopterygii</taxon>
        <taxon>Neopterygii</taxon>
        <taxon>Teleostei</taxon>
        <taxon>Protacanthopterygii</taxon>
        <taxon>Salmoniformes</taxon>
        <taxon>Salmonidae</taxon>
        <taxon>Salmoninae</taxon>
        <taxon>Salmo</taxon>
    </lineage>
</organism>
<name>A0A673YPS8_SALTR</name>
<dbReference type="Ensembl" id="ENSSTUT00000038079.1">
    <property type="protein sequence ID" value="ENSSTUP00000036437.1"/>
    <property type="gene ID" value="ENSSTUG00000015535.1"/>
</dbReference>
<keyword evidence="3" id="KW-1185">Reference proteome</keyword>
<dbReference type="Proteomes" id="UP000472277">
    <property type="component" value="Chromosome 15"/>
</dbReference>
<reference evidence="2" key="2">
    <citation type="submission" date="2025-09" db="UniProtKB">
        <authorList>
            <consortium name="Ensembl"/>
        </authorList>
    </citation>
    <scope>IDENTIFICATION</scope>
</reference>
<dbReference type="AlphaFoldDB" id="A0A673YPS8"/>
<evidence type="ECO:0000313" key="2">
    <source>
        <dbReference type="Ensembl" id="ENSSTUP00000036437.1"/>
    </source>
</evidence>
<dbReference type="InParanoid" id="A0A673YPS8"/>